<dbReference type="PANTHER" id="PTHR23135">
    <property type="entry name" value="MUR LIGASE FAMILY MEMBER"/>
    <property type="match status" value="1"/>
</dbReference>
<comment type="similarity">
    <text evidence="1">Belongs to the MurCDEF family. MurE subfamily.</text>
</comment>
<keyword evidence="2" id="KW-0131">Cell cycle</keyword>
<keyword evidence="2" id="KW-0961">Cell wall biogenesis/degradation</keyword>
<dbReference type="InterPro" id="IPR004101">
    <property type="entry name" value="Mur_ligase_C"/>
</dbReference>
<evidence type="ECO:0000259" key="3">
    <source>
        <dbReference type="Pfam" id="PF02875"/>
    </source>
</evidence>
<dbReference type="GO" id="GO:0009252">
    <property type="term" value="P:peptidoglycan biosynthetic process"/>
    <property type="evidence" value="ECO:0007669"/>
    <property type="project" value="UniProtKB-UniPathway"/>
</dbReference>
<feature type="domain" description="Mur ligase C-terminal" evidence="3">
    <location>
        <begin position="285"/>
        <end position="419"/>
    </location>
</feature>
<dbReference type="GO" id="GO:0008360">
    <property type="term" value="P:regulation of cell shape"/>
    <property type="evidence" value="ECO:0007669"/>
    <property type="project" value="UniProtKB-KW"/>
</dbReference>
<evidence type="ECO:0000313" key="5">
    <source>
        <dbReference type="EMBL" id="PIR77242.1"/>
    </source>
</evidence>
<dbReference type="InterPro" id="IPR036615">
    <property type="entry name" value="Mur_ligase_C_dom_sf"/>
</dbReference>
<reference evidence="6" key="1">
    <citation type="submission" date="2017-09" db="EMBL/GenBank/DDBJ databases">
        <title>Depth-based differentiation of microbial function through sediment-hosted aquifers and enrichment of novel symbionts in the deep terrestrial subsurface.</title>
        <authorList>
            <person name="Probst A.J."/>
            <person name="Ladd B."/>
            <person name="Jarett J.K."/>
            <person name="Geller-Mcgrath D.E."/>
            <person name="Sieber C.M.K."/>
            <person name="Emerson J.B."/>
            <person name="Anantharaman K."/>
            <person name="Thomas B.C."/>
            <person name="Malmstrom R."/>
            <person name="Stieglmeier M."/>
            <person name="Klingl A."/>
            <person name="Woyke T."/>
            <person name="Ryan C.M."/>
            <person name="Banfield J.F."/>
        </authorList>
    </citation>
    <scope>NUCLEOTIDE SEQUENCE [LARGE SCALE GENOMIC DNA]</scope>
</reference>
<comment type="caution">
    <text evidence="5">The sequence shown here is derived from an EMBL/GenBank/DDBJ whole genome shotgun (WGS) entry which is preliminary data.</text>
</comment>
<dbReference type="InterPro" id="IPR013221">
    <property type="entry name" value="Mur_ligase_cen"/>
</dbReference>
<dbReference type="SUPFAM" id="SSF53623">
    <property type="entry name" value="MurD-like peptide ligases, catalytic domain"/>
    <property type="match status" value="1"/>
</dbReference>
<dbReference type="GO" id="GO:0016881">
    <property type="term" value="F:acid-amino acid ligase activity"/>
    <property type="evidence" value="ECO:0007669"/>
    <property type="project" value="InterPro"/>
</dbReference>
<dbReference type="AlphaFoldDB" id="A0A2M6P0H8"/>
<evidence type="ECO:0000256" key="1">
    <source>
        <dbReference type="ARBA" id="ARBA00005898"/>
    </source>
</evidence>
<dbReference type="PANTHER" id="PTHR23135:SF4">
    <property type="entry name" value="UDP-N-ACETYLMURAMOYL-L-ALANYL-D-GLUTAMATE--2,6-DIAMINOPIMELATE LIGASE MURE HOMOLOG, CHLOROPLASTIC"/>
    <property type="match status" value="1"/>
</dbReference>
<evidence type="ECO:0000313" key="6">
    <source>
        <dbReference type="Proteomes" id="UP000228528"/>
    </source>
</evidence>
<dbReference type="GO" id="GO:0071555">
    <property type="term" value="P:cell wall organization"/>
    <property type="evidence" value="ECO:0007669"/>
    <property type="project" value="UniProtKB-KW"/>
</dbReference>
<dbReference type="GO" id="GO:0005524">
    <property type="term" value="F:ATP binding"/>
    <property type="evidence" value="ECO:0007669"/>
    <property type="project" value="InterPro"/>
</dbReference>
<dbReference type="InterPro" id="IPR036565">
    <property type="entry name" value="Mur-like_cat_sf"/>
</dbReference>
<dbReference type="Pfam" id="PF02875">
    <property type="entry name" value="Mur_ligase_C"/>
    <property type="match status" value="1"/>
</dbReference>
<comment type="subcellular location">
    <subcellularLocation>
        <location evidence="2">Cytoplasm</location>
    </subcellularLocation>
</comment>
<evidence type="ECO:0008006" key="7">
    <source>
        <dbReference type="Google" id="ProtNLM"/>
    </source>
</evidence>
<feature type="domain" description="Mur ligase central" evidence="4">
    <location>
        <begin position="41"/>
        <end position="262"/>
    </location>
</feature>
<sequence>MKKYIRTYIPRRILNLRHLYYAWKGAREYGYPSKELIVIGITGTSGKSSTAFLLRQLLEAAGLAVGSLSTIDFYIAGKQQWNDQKMTMLGKMQVQQYLRKMVEHHCDVAIVETTSEGYLQHRHRFIAYDGIVLTNLYPEHIDSHGSFENYKAAKLGIFSYVSHLSRKILAGKQVPRFCVVNAANEYANEFLQFAFDSSYLFARNDQVLYVEKKLLDDGMPLLLAKDVEVRKNGLHFDLDTMAINSRLFGEHNVSNILAALGVCQALNIDIHQVIAKLGEIAGIPGRIEFLPQAEKHGYQAIVDYAFEPKAMEQLYSVVRLLNPTRVIHVLGSTGGGRDIERRFTVGTMVGQRADIIVVTDEDPYDDDPETIMKDVASAVRKTGKKDNETLFQIVSRKEAIEKAVSLAQPGDIILVTGKGSEQAMVVKGSLIPWDDRSVLRAAIIARE</sequence>
<dbReference type="SUPFAM" id="SSF53244">
    <property type="entry name" value="MurD-like peptide ligases, peptide-binding domain"/>
    <property type="match status" value="1"/>
</dbReference>
<dbReference type="Proteomes" id="UP000228528">
    <property type="component" value="Unassembled WGS sequence"/>
</dbReference>
<dbReference type="EMBL" id="PFBW01000152">
    <property type="protein sequence ID" value="PIR77242.1"/>
    <property type="molecule type" value="Genomic_DNA"/>
</dbReference>
<dbReference type="Pfam" id="PF08245">
    <property type="entry name" value="Mur_ligase_M"/>
    <property type="match status" value="1"/>
</dbReference>
<gene>
    <name evidence="5" type="ORF">COU30_03520</name>
</gene>
<dbReference type="GO" id="GO:0005737">
    <property type="term" value="C:cytoplasm"/>
    <property type="evidence" value="ECO:0007669"/>
    <property type="project" value="UniProtKB-SubCell"/>
</dbReference>
<keyword evidence="2" id="KW-0133">Cell shape</keyword>
<accession>A0A2M6P0H8</accession>
<dbReference type="Gene3D" id="3.90.190.20">
    <property type="entry name" value="Mur ligase, C-terminal domain"/>
    <property type="match status" value="1"/>
</dbReference>
<proteinExistence type="inferred from homology"/>
<name>A0A2M6P0H8_9BACT</name>
<dbReference type="NCBIfam" id="TIGR01085">
    <property type="entry name" value="murE"/>
    <property type="match status" value="1"/>
</dbReference>
<comment type="pathway">
    <text evidence="2">Cell wall biogenesis; peptidoglycan biosynthesis.</text>
</comment>
<protein>
    <recommendedName>
        <fullName evidence="7">UDP-N-acetylmuramoyl-L-alanyl-D-glutamate--2, 6-diaminopimelate ligase</fullName>
    </recommendedName>
</protein>
<keyword evidence="2" id="KW-0573">Peptidoglycan synthesis</keyword>
<evidence type="ECO:0000256" key="2">
    <source>
        <dbReference type="RuleBase" id="RU004135"/>
    </source>
</evidence>
<keyword evidence="2" id="KW-0132">Cell division</keyword>
<dbReference type="UniPathway" id="UPA00219"/>
<dbReference type="Gene3D" id="3.40.1190.10">
    <property type="entry name" value="Mur-like, catalytic domain"/>
    <property type="match status" value="1"/>
</dbReference>
<evidence type="ECO:0000259" key="4">
    <source>
        <dbReference type="Pfam" id="PF08245"/>
    </source>
</evidence>
<dbReference type="GO" id="GO:0051301">
    <property type="term" value="P:cell division"/>
    <property type="evidence" value="ECO:0007669"/>
    <property type="project" value="UniProtKB-KW"/>
</dbReference>
<dbReference type="InterPro" id="IPR005761">
    <property type="entry name" value="UDP-N-AcMur-Glu-dNH2Pim_ligase"/>
</dbReference>
<organism evidence="5 6">
    <name type="scientific">Candidatus Magasanikbacteria bacterium CG10_big_fil_rev_8_21_14_0_10_38_6</name>
    <dbReference type="NCBI Taxonomy" id="1974647"/>
    <lineage>
        <taxon>Bacteria</taxon>
        <taxon>Candidatus Magasanikiibacteriota</taxon>
    </lineage>
</organism>